<dbReference type="AlphaFoldDB" id="A0AAV5TXN3"/>
<keyword evidence="1" id="KW-0812">Transmembrane</keyword>
<name>A0AAV5TXN3_9BILA</name>
<gene>
    <name evidence="2" type="ORF">PENTCL1PPCAC_21307</name>
</gene>
<reference evidence="2" key="1">
    <citation type="submission" date="2023-10" db="EMBL/GenBank/DDBJ databases">
        <title>Genome assembly of Pristionchus species.</title>
        <authorList>
            <person name="Yoshida K."/>
            <person name="Sommer R.J."/>
        </authorList>
    </citation>
    <scope>NUCLEOTIDE SEQUENCE</scope>
    <source>
        <strain evidence="2">RS0144</strain>
    </source>
</reference>
<comment type="caution">
    <text evidence="2">The sequence shown here is derived from an EMBL/GenBank/DDBJ whole genome shotgun (WGS) entry which is preliminary data.</text>
</comment>
<keyword evidence="3" id="KW-1185">Reference proteome</keyword>
<dbReference type="EMBL" id="BTSX01000005">
    <property type="protein sequence ID" value="GMS99132.1"/>
    <property type="molecule type" value="Genomic_DNA"/>
</dbReference>
<proteinExistence type="predicted"/>
<keyword evidence="1" id="KW-1133">Transmembrane helix</keyword>
<keyword evidence="1" id="KW-0472">Membrane</keyword>
<organism evidence="2 3">
    <name type="scientific">Pristionchus entomophagus</name>
    <dbReference type="NCBI Taxonomy" id="358040"/>
    <lineage>
        <taxon>Eukaryota</taxon>
        <taxon>Metazoa</taxon>
        <taxon>Ecdysozoa</taxon>
        <taxon>Nematoda</taxon>
        <taxon>Chromadorea</taxon>
        <taxon>Rhabditida</taxon>
        <taxon>Rhabditina</taxon>
        <taxon>Diplogasteromorpha</taxon>
        <taxon>Diplogasteroidea</taxon>
        <taxon>Neodiplogasteridae</taxon>
        <taxon>Pristionchus</taxon>
    </lineage>
</organism>
<feature type="non-terminal residue" evidence="2">
    <location>
        <position position="1"/>
    </location>
</feature>
<protein>
    <submittedName>
        <fullName evidence="2">Uncharacterized protein</fullName>
    </submittedName>
</protein>
<feature type="transmembrane region" description="Helical" evidence="1">
    <location>
        <begin position="246"/>
        <end position="268"/>
    </location>
</feature>
<sequence>LFSDLLLLFLGIILFSSVIDTVRHIVGRMVGREYVIKSLQHTFLLPSIVVVLAIHNAGYSGNSLSRPPVATDYHGLLAGMKAGSRQFVVESKYLITYKPDFAHFMGPTSRPFLVAESIFERFEKLCTDSSLVSAIFTLDLATVSSIKGSCTLMRIPTPGYTAGLQNFDDNRYYGMIFGKNYSTNRMVEMTNQVLLRYFREEQMFNMWIPRFARTYVGNIWGDTRAEKKEIQYAPFRYENLNGLLPIIYSLYGASILIFILEVIGYHSGYSVVRKCLRKFTDAVDYVKCMGVK</sequence>
<evidence type="ECO:0000313" key="3">
    <source>
        <dbReference type="Proteomes" id="UP001432027"/>
    </source>
</evidence>
<evidence type="ECO:0000313" key="2">
    <source>
        <dbReference type="EMBL" id="GMS99132.1"/>
    </source>
</evidence>
<feature type="transmembrane region" description="Helical" evidence="1">
    <location>
        <begin position="6"/>
        <end position="26"/>
    </location>
</feature>
<evidence type="ECO:0000256" key="1">
    <source>
        <dbReference type="SAM" id="Phobius"/>
    </source>
</evidence>
<dbReference type="Proteomes" id="UP001432027">
    <property type="component" value="Unassembled WGS sequence"/>
</dbReference>
<accession>A0AAV5TXN3</accession>